<dbReference type="InParanoid" id="B3SF62"/>
<dbReference type="Proteomes" id="UP000009022">
    <property type="component" value="Unassembled WGS sequence"/>
</dbReference>
<dbReference type="PANTHER" id="PTHR30033">
    <property type="entry name" value="FLAGELLAR HOOK-ASSOCIATED PROTEIN 1"/>
    <property type="match status" value="1"/>
</dbReference>
<gene>
    <name evidence="7" type="ORF">TRIADDRAFT_62874</name>
</gene>
<evidence type="ECO:0000313" key="7">
    <source>
        <dbReference type="EMBL" id="EDV18633.1"/>
    </source>
</evidence>
<evidence type="ECO:0000259" key="6">
    <source>
        <dbReference type="Pfam" id="PF22638"/>
    </source>
</evidence>
<dbReference type="InterPro" id="IPR053927">
    <property type="entry name" value="FlgK_helical"/>
</dbReference>
<keyword evidence="4" id="KW-0964">Secreted</keyword>
<dbReference type="EMBL" id="DS985946">
    <property type="protein sequence ID" value="EDV18633.1"/>
    <property type="molecule type" value="Genomic_DNA"/>
</dbReference>
<dbReference type="AlphaFoldDB" id="B3SF62"/>
<feature type="domain" description="Flagellar hook-associated protein FlgK helical" evidence="6">
    <location>
        <begin position="11"/>
        <end position="145"/>
    </location>
</feature>
<evidence type="ECO:0000256" key="1">
    <source>
        <dbReference type="ARBA" id="ARBA00004365"/>
    </source>
</evidence>
<comment type="similarity">
    <text evidence="3">Belongs to the flagella basal body rod proteins family.</text>
</comment>
<evidence type="ECO:0000256" key="2">
    <source>
        <dbReference type="ARBA" id="ARBA00004613"/>
    </source>
</evidence>
<reference evidence="7 8" key="1">
    <citation type="journal article" date="2008" name="Nature">
        <title>The Trichoplax genome and the nature of placozoans.</title>
        <authorList>
            <person name="Srivastava M."/>
            <person name="Begovic E."/>
            <person name="Chapman J."/>
            <person name="Putnam N.H."/>
            <person name="Hellsten U."/>
            <person name="Kawashima T."/>
            <person name="Kuo A."/>
            <person name="Mitros T."/>
            <person name="Salamov A."/>
            <person name="Carpenter M.L."/>
            <person name="Signorovitch A.Y."/>
            <person name="Moreno M.A."/>
            <person name="Kamm K."/>
            <person name="Grimwood J."/>
            <person name="Schmutz J."/>
            <person name="Shapiro H."/>
            <person name="Grigoriev I.V."/>
            <person name="Buss L.W."/>
            <person name="Schierwater B."/>
            <person name="Dellaporta S.L."/>
            <person name="Rokhsar D.S."/>
        </authorList>
    </citation>
    <scope>NUCLEOTIDE SEQUENCE [LARGE SCALE GENOMIC DNA]</scope>
    <source>
        <strain evidence="7 8">Grell-BS-1999</strain>
    </source>
</reference>
<dbReference type="InterPro" id="IPR002371">
    <property type="entry name" value="FlgK"/>
</dbReference>
<keyword evidence="8" id="KW-1185">Reference proteome</keyword>
<evidence type="ECO:0000256" key="5">
    <source>
        <dbReference type="ARBA" id="ARBA00023143"/>
    </source>
</evidence>
<dbReference type="GO" id="GO:0005198">
    <property type="term" value="F:structural molecule activity"/>
    <property type="evidence" value="ECO:0007669"/>
    <property type="project" value="InterPro"/>
</dbReference>
<name>B3SF62_TRIAD</name>
<protein>
    <recommendedName>
        <fullName evidence="6">Flagellar hook-associated protein FlgK helical domain-containing protein</fullName>
    </recommendedName>
</protein>
<sequence length="454" mass="51540">MKYNDAKTKLDNELREISKIIDINQRFDKEGALIVETTTGIPLIKGNIKYKVEFSHTDNLKDYLDKSFKFPALSVINENLQDDSPALRNDIVTSEVTDEITHHLRGGELRAFFDLRDKIIPDIINRLDVYTNTLVKQVNSAYADALPSSGFESVTGNMKFSNNESIYVHGKFKIAFLNPNDGTQAKDSSGTPLSMIEIDLDSIRDSNYQITIDKLISEINTKTHGKVIVELVDNDSNVITSGQGYLRLKSDNPNFNFAIVDDNSNLSTDYASFISTNKDQKPFGVNKFFGFNHIFSYSTDKYYNPGSFDNSAISLEVSDKITQNRKIDTAEIHVEGSNYAIGRNNQNILSELFELKEKQFNFPSYKRISNTTSSLAGYGNGIVSTVNVKHYYAEKRFNDEKIKLEAINEEISSKSGVNADQELLNITQYERLYLNSLKVFQTFKEYWQQFLAQV</sequence>
<evidence type="ECO:0000313" key="8">
    <source>
        <dbReference type="Proteomes" id="UP000009022"/>
    </source>
</evidence>
<dbReference type="HOGENOM" id="CLU_603176_0_0_1"/>
<dbReference type="KEGG" id="tad:TRIADDRAFT_62874"/>
<dbReference type="PANTHER" id="PTHR30033:SF2">
    <property type="entry name" value="FLAGELLAR HOOK PROTEIN"/>
    <property type="match status" value="1"/>
</dbReference>
<organism evidence="7 8">
    <name type="scientific">Trichoplax adhaerens</name>
    <name type="common">Trichoplax reptans</name>
    <dbReference type="NCBI Taxonomy" id="10228"/>
    <lineage>
        <taxon>Eukaryota</taxon>
        <taxon>Metazoa</taxon>
        <taxon>Placozoa</taxon>
        <taxon>Uniplacotomia</taxon>
        <taxon>Trichoplacea</taxon>
        <taxon>Trichoplacidae</taxon>
        <taxon>Trichoplax</taxon>
    </lineage>
</organism>
<evidence type="ECO:0000256" key="4">
    <source>
        <dbReference type="ARBA" id="ARBA00022525"/>
    </source>
</evidence>
<accession>B3SF62</accession>
<dbReference type="GO" id="GO:0005576">
    <property type="term" value="C:extracellular region"/>
    <property type="evidence" value="ECO:0007669"/>
    <property type="project" value="UniProtKB-SubCell"/>
</dbReference>
<proteinExistence type="inferred from homology"/>
<keyword evidence="5" id="KW-0975">Bacterial flagellum</keyword>
<dbReference type="Pfam" id="PF22638">
    <property type="entry name" value="FlgK_D1"/>
    <property type="match status" value="1"/>
</dbReference>
<evidence type="ECO:0000256" key="3">
    <source>
        <dbReference type="ARBA" id="ARBA00009677"/>
    </source>
</evidence>
<comment type="subcellular location">
    <subcellularLocation>
        <location evidence="1">Bacterial flagellum</location>
    </subcellularLocation>
    <subcellularLocation>
        <location evidence="2">Secreted</location>
    </subcellularLocation>
</comment>